<comment type="caution">
    <text evidence="2">The sequence shown here is derived from an EMBL/GenBank/DDBJ whole genome shotgun (WGS) entry which is preliminary data.</text>
</comment>
<name>A0A9W8JAJ7_9AGAR</name>
<dbReference type="Proteomes" id="UP001140091">
    <property type="component" value="Unassembled WGS sequence"/>
</dbReference>
<proteinExistence type="predicted"/>
<reference evidence="2" key="1">
    <citation type="submission" date="2022-06" db="EMBL/GenBank/DDBJ databases">
        <title>Genome Sequence of Candolleomyces eurysporus.</title>
        <authorList>
            <person name="Buettner E."/>
        </authorList>
    </citation>
    <scope>NUCLEOTIDE SEQUENCE</scope>
    <source>
        <strain evidence="2">VTCC 930004</strain>
    </source>
</reference>
<dbReference type="OrthoDB" id="5584477at2759"/>
<protein>
    <recommendedName>
        <fullName evidence="1">Fungal-type protein kinase domain-containing protein</fullName>
    </recommendedName>
</protein>
<keyword evidence="3" id="KW-1185">Reference proteome</keyword>
<dbReference type="InterPro" id="IPR040976">
    <property type="entry name" value="Pkinase_fungal"/>
</dbReference>
<evidence type="ECO:0000313" key="2">
    <source>
        <dbReference type="EMBL" id="KAJ2929413.1"/>
    </source>
</evidence>
<dbReference type="AlphaFoldDB" id="A0A9W8JAJ7"/>
<dbReference type="PANTHER" id="PTHR38248:SF2">
    <property type="entry name" value="FUNK1 11"/>
    <property type="match status" value="1"/>
</dbReference>
<accession>A0A9W8JAJ7</accession>
<organism evidence="2 3">
    <name type="scientific">Candolleomyces eurysporus</name>
    <dbReference type="NCBI Taxonomy" id="2828524"/>
    <lineage>
        <taxon>Eukaryota</taxon>
        <taxon>Fungi</taxon>
        <taxon>Dikarya</taxon>
        <taxon>Basidiomycota</taxon>
        <taxon>Agaricomycotina</taxon>
        <taxon>Agaricomycetes</taxon>
        <taxon>Agaricomycetidae</taxon>
        <taxon>Agaricales</taxon>
        <taxon>Agaricineae</taxon>
        <taxon>Psathyrellaceae</taxon>
        <taxon>Candolleomyces</taxon>
    </lineage>
</organism>
<dbReference type="PANTHER" id="PTHR38248">
    <property type="entry name" value="FUNK1 6"/>
    <property type="match status" value="1"/>
</dbReference>
<feature type="domain" description="Fungal-type protein kinase" evidence="1">
    <location>
        <begin position="148"/>
        <end position="348"/>
    </location>
</feature>
<sequence length="368" mass="40858">MFFADSDSSAESISATQENRNRLHNKLCQELGEVIPKTSSDWTKSLYQHLSSGPSIQQYLDDQGEYCNGQWTKIPEAPAVKFQLREPLCWIINSIVQQFGNTGASNSWEAIVDPLKCEATSGTEEPASPSITVRATGPLFCTPKSISSAFSNVAACIDVKLDSEVADVWCHLVKMSEYAKQIFIQQLNRFFVCSLVITEQRAQLFHFDRSGAQYAPLFNIHDHPDIFVSLILGLTTTDERTLGLDDSVQWTTAPGGKKVGGTLSTVGPGNVVVTYKLVSNKGPLIHSNLCGCGTTCWVARSEQGERLFVKDYWVTDTQTREFELLDQVKGLQGVCQMVSYEDNRVQTKDLWGDTSSFEEGAFHNRTNI</sequence>
<gene>
    <name evidence="2" type="ORF">H1R20_g7689</name>
</gene>
<evidence type="ECO:0000313" key="3">
    <source>
        <dbReference type="Proteomes" id="UP001140091"/>
    </source>
</evidence>
<dbReference type="EMBL" id="JANBPK010000875">
    <property type="protein sequence ID" value="KAJ2929413.1"/>
    <property type="molecule type" value="Genomic_DNA"/>
</dbReference>
<evidence type="ECO:0000259" key="1">
    <source>
        <dbReference type="Pfam" id="PF17667"/>
    </source>
</evidence>
<feature type="non-terminal residue" evidence="2">
    <location>
        <position position="368"/>
    </location>
</feature>
<dbReference type="Pfam" id="PF17667">
    <property type="entry name" value="Pkinase_fungal"/>
    <property type="match status" value="1"/>
</dbReference>